<protein>
    <submittedName>
        <fullName evidence="2">AbrB/MazE/SpoVT family DNA-binding domain-containing protein</fullName>
    </submittedName>
</protein>
<dbReference type="Pfam" id="PF04014">
    <property type="entry name" value="MazE_antitoxin"/>
    <property type="match status" value="1"/>
</dbReference>
<accession>A0A927AXU2</accession>
<evidence type="ECO:0000259" key="1">
    <source>
        <dbReference type="SMART" id="SM00966"/>
    </source>
</evidence>
<evidence type="ECO:0000313" key="3">
    <source>
        <dbReference type="Proteomes" id="UP000653797"/>
    </source>
</evidence>
<dbReference type="InterPro" id="IPR007159">
    <property type="entry name" value="SpoVT-AbrB_dom"/>
</dbReference>
<dbReference type="AlphaFoldDB" id="A0A927AXU2"/>
<keyword evidence="3" id="KW-1185">Reference proteome</keyword>
<dbReference type="RefSeq" id="WP_191037401.1">
    <property type="nucleotide sequence ID" value="NZ_JACXAA010000001.1"/>
</dbReference>
<gene>
    <name evidence="2" type="ORF">IC230_02605</name>
</gene>
<dbReference type="Proteomes" id="UP000653797">
    <property type="component" value="Unassembled WGS sequence"/>
</dbReference>
<dbReference type="Gene3D" id="2.10.260.10">
    <property type="match status" value="1"/>
</dbReference>
<feature type="domain" description="SpoVT-AbrB" evidence="1">
    <location>
        <begin position="6"/>
        <end position="49"/>
    </location>
</feature>
<dbReference type="SMART" id="SM00966">
    <property type="entry name" value="SpoVT_AbrB"/>
    <property type="match status" value="1"/>
</dbReference>
<dbReference type="SUPFAM" id="SSF89447">
    <property type="entry name" value="AbrB/MazE/MraZ-like"/>
    <property type="match status" value="1"/>
</dbReference>
<organism evidence="2 3">
    <name type="scientific">Spirosoma validum</name>
    <dbReference type="NCBI Taxonomy" id="2771355"/>
    <lineage>
        <taxon>Bacteria</taxon>
        <taxon>Pseudomonadati</taxon>
        <taxon>Bacteroidota</taxon>
        <taxon>Cytophagia</taxon>
        <taxon>Cytophagales</taxon>
        <taxon>Cytophagaceae</taxon>
        <taxon>Spirosoma</taxon>
    </lineage>
</organism>
<comment type="caution">
    <text evidence="2">The sequence shown here is derived from an EMBL/GenBank/DDBJ whole genome shotgun (WGS) entry which is preliminary data.</text>
</comment>
<dbReference type="EMBL" id="JACXAA010000001">
    <property type="protein sequence ID" value="MBD2751769.1"/>
    <property type="molecule type" value="Genomic_DNA"/>
</dbReference>
<evidence type="ECO:0000313" key="2">
    <source>
        <dbReference type="EMBL" id="MBD2751769.1"/>
    </source>
</evidence>
<sequence>MRLAVVSIGNSKGIRIPKAVLDKYQISNSVEVEMREDELVLRPIRKPREGWEEAFKQMHANGDDRLLIPDVFDDETWEEW</sequence>
<reference evidence="2" key="1">
    <citation type="submission" date="2020-09" db="EMBL/GenBank/DDBJ databases">
        <authorList>
            <person name="Kim M.K."/>
        </authorList>
    </citation>
    <scope>NUCLEOTIDE SEQUENCE</scope>
    <source>
        <strain evidence="2">BT704</strain>
    </source>
</reference>
<dbReference type="GO" id="GO:0003677">
    <property type="term" value="F:DNA binding"/>
    <property type="evidence" value="ECO:0007669"/>
    <property type="project" value="UniProtKB-KW"/>
</dbReference>
<keyword evidence="2" id="KW-0238">DNA-binding</keyword>
<proteinExistence type="predicted"/>
<dbReference type="InterPro" id="IPR037914">
    <property type="entry name" value="SpoVT-AbrB_sf"/>
</dbReference>
<name>A0A927AXU2_9BACT</name>